<dbReference type="PIRSF" id="PIRSF037785">
    <property type="entry name" value="RecU"/>
    <property type="match status" value="1"/>
</dbReference>
<protein>
    <recommendedName>
        <fullName evidence="12 13">Holliday junction resolvase RecU</fullName>
        <ecNumber evidence="13 14">3.1.21.10</ecNumber>
    </recommendedName>
    <alternativeName>
        <fullName evidence="13">Recombination protein U homolog</fullName>
    </alternativeName>
</protein>
<accession>A0A4P6YS35</accession>
<evidence type="ECO:0000256" key="10">
    <source>
        <dbReference type="ARBA" id="ARBA00023204"/>
    </source>
</evidence>
<keyword evidence="6 13" id="KW-0227">DNA damage</keyword>
<feature type="binding site" evidence="13">
    <location>
        <position position="86"/>
    </location>
    <ligand>
        <name>Mg(2+)</name>
        <dbReference type="ChEBI" id="CHEBI:18420"/>
    </ligand>
</feature>
<dbReference type="SUPFAM" id="SSF52980">
    <property type="entry name" value="Restriction endonuclease-like"/>
    <property type="match status" value="1"/>
</dbReference>
<dbReference type="GO" id="GO:0003676">
    <property type="term" value="F:nucleic acid binding"/>
    <property type="evidence" value="ECO:0007669"/>
    <property type="project" value="InterPro"/>
</dbReference>
<evidence type="ECO:0000256" key="4">
    <source>
        <dbReference type="ARBA" id="ARBA00022723"/>
    </source>
</evidence>
<organism evidence="15 16">
    <name type="scientific">Periweissella cryptocerci</name>
    <dbReference type="NCBI Taxonomy" id="2506420"/>
    <lineage>
        <taxon>Bacteria</taxon>
        <taxon>Bacillati</taxon>
        <taxon>Bacillota</taxon>
        <taxon>Bacilli</taxon>
        <taxon>Lactobacillales</taxon>
        <taxon>Lactobacillaceae</taxon>
        <taxon>Periweissella</taxon>
    </lineage>
</organism>
<comment type="function">
    <text evidence="13">Endonuclease that resolves Holliday junction intermediates in genetic recombination. Cleaves mobile four-strand junctions by introducing symmetrical nicks in paired strands. Promotes annealing of linear ssDNA with homologous dsDNA. Required for DNA repair, homologous recombination and chromosome segregation.</text>
</comment>
<dbReference type="GO" id="GO:0006281">
    <property type="term" value="P:DNA repair"/>
    <property type="evidence" value="ECO:0007669"/>
    <property type="project" value="UniProtKB-UniRule"/>
</dbReference>
<comment type="similarity">
    <text evidence="11 13">Belongs to the RecU family.</text>
</comment>
<evidence type="ECO:0000256" key="12">
    <source>
        <dbReference type="ARBA" id="ARBA00029523"/>
    </source>
</evidence>
<evidence type="ECO:0000256" key="7">
    <source>
        <dbReference type="ARBA" id="ARBA00022801"/>
    </source>
</evidence>
<sequence length="203" mass="22764">MIHYPNGSSFQQGKLATKKGAVKPVTNYGKRGMTLEEELNQANQYYQTKGLAVIHKKPTPVKIVNVNYPARSAAKITEAYFSQASTTDYNGIYRGHYVDFDAKETKNKTSIPLDNFHEHQIAHLKAITEQGGIGFVVIRFVVQDEVFVYPANRLIAYWQNKATGGRKSIPYAEIHDHGFRVPTQLNPTVPYLAAVDQLIAQLP</sequence>
<evidence type="ECO:0000256" key="1">
    <source>
        <dbReference type="ARBA" id="ARBA00004496"/>
    </source>
</evidence>
<dbReference type="RefSeq" id="WP_133362512.1">
    <property type="nucleotide sequence ID" value="NZ_CP037940.1"/>
</dbReference>
<evidence type="ECO:0000256" key="11">
    <source>
        <dbReference type="ARBA" id="ARBA00023447"/>
    </source>
</evidence>
<feature type="site" description="Transition state stabilizer" evidence="13">
    <location>
        <position position="103"/>
    </location>
</feature>
<dbReference type="InterPro" id="IPR011335">
    <property type="entry name" value="Restrct_endonuc-II-like"/>
</dbReference>
<evidence type="ECO:0000256" key="3">
    <source>
        <dbReference type="ARBA" id="ARBA00022722"/>
    </source>
</evidence>
<evidence type="ECO:0000256" key="13">
    <source>
        <dbReference type="HAMAP-Rule" id="MF_00130"/>
    </source>
</evidence>
<keyword evidence="2 13" id="KW-0963">Cytoplasm</keyword>
<keyword evidence="16" id="KW-1185">Reference proteome</keyword>
<dbReference type="GO" id="GO:0008821">
    <property type="term" value="F:crossover junction DNA endonuclease activity"/>
    <property type="evidence" value="ECO:0007669"/>
    <property type="project" value="UniProtKB-EC"/>
</dbReference>
<dbReference type="EC" id="3.1.21.10" evidence="13 14"/>
<evidence type="ECO:0000256" key="5">
    <source>
        <dbReference type="ARBA" id="ARBA00022759"/>
    </source>
</evidence>
<dbReference type="InterPro" id="IPR004612">
    <property type="entry name" value="Resolv_RecU"/>
</dbReference>
<dbReference type="Pfam" id="PF03838">
    <property type="entry name" value="RecU"/>
    <property type="match status" value="1"/>
</dbReference>
<keyword evidence="7 13" id="KW-0378">Hydrolase</keyword>
<keyword evidence="8 13" id="KW-0460">Magnesium</keyword>
<dbReference type="HAMAP" id="MF_00130">
    <property type="entry name" value="RecU"/>
    <property type="match status" value="1"/>
</dbReference>
<dbReference type="CDD" id="cd22354">
    <property type="entry name" value="RecU-like"/>
    <property type="match status" value="1"/>
</dbReference>
<keyword evidence="4 13" id="KW-0479">Metal-binding</keyword>
<evidence type="ECO:0000256" key="8">
    <source>
        <dbReference type="ARBA" id="ARBA00022842"/>
    </source>
</evidence>
<comment type="cofactor">
    <cofactor evidence="13">
        <name>Mg(2+)</name>
        <dbReference type="ChEBI" id="CHEBI:18420"/>
    </cofactor>
    <text evidence="13">Binds 1 Mg(2+) ion per subunit.</text>
</comment>
<keyword evidence="9 13" id="KW-0233">DNA recombination</keyword>
<evidence type="ECO:0000256" key="6">
    <source>
        <dbReference type="ARBA" id="ARBA00022763"/>
    </source>
</evidence>
<dbReference type="Gene3D" id="3.40.1350.10">
    <property type="match status" value="1"/>
</dbReference>
<evidence type="ECO:0000256" key="2">
    <source>
        <dbReference type="ARBA" id="ARBA00022490"/>
    </source>
</evidence>
<evidence type="ECO:0000256" key="14">
    <source>
        <dbReference type="NCBIfam" id="TIGR00648"/>
    </source>
</evidence>
<dbReference type="KEGG" id="wei:EQG49_02600"/>
<dbReference type="EMBL" id="CP037940">
    <property type="protein sequence ID" value="QBO35432.1"/>
    <property type="molecule type" value="Genomic_DNA"/>
</dbReference>
<dbReference type="GO" id="GO:0005737">
    <property type="term" value="C:cytoplasm"/>
    <property type="evidence" value="ECO:0007669"/>
    <property type="project" value="UniProtKB-SubCell"/>
</dbReference>
<proteinExistence type="inferred from homology"/>
<keyword evidence="10 13" id="KW-0234">DNA repair</keyword>
<comment type="subcellular location">
    <subcellularLocation>
        <location evidence="1 13">Cytoplasm</location>
    </subcellularLocation>
</comment>
<dbReference type="OrthoDB" id="9783592at2"/>
<dbReference type="Proteomes" id="UP000292886">
    <property type="component" value="Chromosome"/>
</dbReference>
<dbReference type="GO" id="GO:0006310">
    <property type="term" value="P:DNA recombination"/>
    <property type="evidence" value="ECO:0007669"/>
    <property type="project" value="UniProtKB-UniRule"/>
</dbReference>
<dbReference type="NCBIfam" id="NF002584">
    <property type="entry name" value="PRK02234.1-5"/>
    <property type="match status" value="1"/>
</dbReference>
<evidence type="ECO:0000256" key="9">
    <source>
        <dbReference type="ARBA" id="ARBA00023172"/>
    </source>
</evidence>
<gene>
    <name evidence="13 15" type="primary">recU</name>
    <name evidence="15" type="ORF">EQG49_02600</name>
</gene>
<keyword evidence="5 13" id="KW-0255">Endonuclease</keyword>
<dbReference type="GO" id="GO:0000287">
    <property type="term" value="F:magnesium ion binding"/>
    <property type="evidence" value="ECO:0007669"/>
    <property type="project" value="UniProtKB-UniRule"/>
</dbReference>
<feature type="binding site" evidence="13">
    <location>
        <position position="120"/>
    </location>
    <ligand>
        <name>Mg(2+)</name>
        <dbReference type="ChEBI" id="CHEBI:18420"/>
    </ligand>
</feature>
<feature type="binding site" evidence="13">
    <location>
        <position position="88"/>
    </location>
    <ligand>
        <name>Mg(2+)</name>
        <dbReference type="ChEBI" id="CHEBI:18420"/>
    </ligand>
</feature>
<feature type="binding site" evidence="13">
    <location>
        <position position="101"/>
    </location>
    <ligand>
        <name>Mg(2+)</name>
        <dbReference type="ChEBI" id="CHEBI:18420"/>
    </ligand>
</feature>
<dbReference type="GO" id="GO:0007059">
    <property type="term" value="P:chromosome segregation"/>
    <property type="evidence" value="ECO:0007669"/>
    <property type="project" value="UniProtKB-UniRule"/>
</dbReference>
<reference evidence="16" key="1">
    <citation type="submission" date="2019-03" db="EMBL/GenBank/DDBJ databases">
        <title>Weissella sp. 26KH-42 Genome sequencing.</title>
        <authorList>
            <person name="Heo J."/>
            <person name="Kim S.-J."/>
            <person name="Kim J.-S."/>
            <person name="Hong S.-B."/>
            <person name="Kwon S.-W."/>
        </authorList>
    </citation>
    <scope>NUCLEOTIDE SEQUENCE [LARGE SCALE GENOMIC DNA]</scope>
    <source>
        <strain evidence="16">26KH-42</strain>
    </source>
</reference>
<evidence type="ECO:0000313" key="15">
    <source>
        <dbReference type="EMBL" id="QBO35432.1"/>
    </source>
</evidence>
<name>A0A4P6YS35_9LACO</name>
<comment type="catalytic activity">
    <reaction evidence="13">
        <text>Endonucleolytic cleavage at a junction such as a reciprocal single-stranded crossover between two homologous DNA duplexes (Holliday junction).</text>
        <dbReference type="EC" id="3.1.21.10"/>
    </reaction>
</comment>
<dbReference type="NCBIfam" id="TIGR00648">
    <property type="entry name" value="recU"/>
    <property type="match status" value="1"/>
</dbReference>
<dbReference type="AlphaFoldDB" id="A0A4P6YS35"/>
<dbReference type="InterPro" id="IPR011856">
    <property type="entry name" value="tRNA_endonuc-like_dom_sf"/>
</dbReference>
<evidence type="ECO:0000313" key="16">
    <source>
        <dbReference type="Proteomes" id="UP000292886"/>
    </source>
</evidence>
<keyword evidence="3 13" id="KW-0540">Nuclease</keyword>